<keyword evidence="2" id="KW-1185">Reference proteome</keyword>
<dbReference type="AlphaFoldDB" id="A0A0D2PTJ3"/>
<accession>A0A0D2PTJ3</accession>
<dbReference type="OrthoDB" id="3251015at2759"/>
<evidence type="ECO:0000313" key="2">
    <source>
        <dbReference type="Proteomes" id="UP000054270"/>
    </source>
</evidence>
<name>A0A0D2PTJ3_HYPSF</name>
<reference evidence="2" key="1">
    <citation type="submission" date="2014-04" db="EMBL/GenBank/DDBJ databases">
        <title>Evolutionary Origins and Diversification of the Mycorrhizal Mutualists.</title>
        <authorList>
            <consortium name="DOE Joint Genome Institute"/>
            <consortium name="Mycorrhizal Genomics Consortium"/>
            <person name="Kohler A."/>
            <person name="Kuo A."/>
            <person name="Nagy L.G."/>
            <person name="Floudas D."/>
            <person name="Copeland A."/>
            <person name="Barry K.W."/>
            <person name="Cichocki N."/>
            <person name="Veneault-Fourrey C."/>
            <person name="LaButti K."/>
            <person name="Lindquist E.A."/>
            <person name="Lipzen A."/>
            <person name="Lundell T."/>
            <person name="Morin E."/>
            <person name="Murat C."/>
            <person name="Riley R."/>
            <person name="Ohm R."/>
            <person name="Sun H."/>
            <person name="Tunlid A."/>
            <person name="Henrissat B."/>
            <person name="Grigoriev I.V."/>
            <person name="Hibbett D.S."/>
            <person name="Martin F."/>
        </authorList>
    </citation>
    <scope>NUCLEOTIDE SEQUENCE [LARGE SCALE GENOMIC DNA]</scope>
    <source>
        <strain evidence="2">FD-334 SS-4</strain>
    </source>
</reference>
<proteinExistence type="predicted"/>
<dbReference type="Proteomes" id="UP000054270">
    <property type="component" value="Unassembled WGS sequence"/>
</dbReference>
<sequence length="710" mass="78929">MSWLNYSLIAYASKKRILPDTQVAAQPGVQTRDLMSFLAGVKCWSHRNKQPVYALKRDQMKGFDYLAPQGFYDAVKAYGLPDSIADLDRAAQTDTRCFIRTAYGITDPITVTGVTKQGGPLSPLKSTFTTSMGHYFMDDIVRADNDALTLTTMSMKKGDPHLPDAKTSLTLAMVEATDDSFIFSRSLNSLQSNTLAMERFQLIDNPSARYHEILELVNTFQFPRTVTRPPITLLRKIISQNLISRIRAYLTLQPIKHADAEKLDQKVIERVHNILGFPFRPNTEIATLPLSLHGFDFPSIARINQAIAVAGIGRDLNHHIVAYRNMARITLADWTCEKNDCQCPLNGSGLDKDFGHYSKSLPAAWIIAQKTMRSFNPPLVLRPVDQSFWADGDVSLSHLLSLMTRSVPDIKKIINGTALLSLRAKGIRLLNDVGWWETSHDRLWASDGSMVPATAGITERKSIIGAATGDTTLVMKTKGRNLSILHGELVGLILALVLSQEQTDDTALTLLTDHLNSVRIIKDTAESKGTLVTYTPGHCSNNTIEARMNNEADHYASRSQQISNTLPTFQPPTFFMNNYTFYRDEDGYIESSITHFIETFTALSQASELAIGHGYRMVRLGYDMTSPPPYPYIRAVSAHSAAVQLYARSGQLATASVLHARGKIDSSTCALGCIAIGDAHHLFVNCEIYKKWRMKSAMFVKCGQQRSHSE</sequence>
<evidence type="ECO:0008006" key="3">
    <source>
        <dbReference type="Google" id="ProtNLM"/>
    </source>
</evidence>
<protein>
    <recommendedName>
        <fullName evidence="3">Reverse transcriptase domain-containing protein</fullName>
    </recommendedName>
</protein>
<dbReference type="EMBL" id="KN817546">
    <property type="protein sequence ID" value="KJA23005.1"/>
    <property type="molecule type" value="Genomic_DNA"/>
</dbReference>
<dbReference type="OMA" id="DARISWF"/>
<evidence type="ECO:0000313" key="1">
    <source>
        <dbReference type="EMBL" id="KJA23005.1"/>
    </source>
</evidence>
<organism evidence="1 2">
    <name type="scientific">Hypholoma sublateritium (strain FD-334 SS-4)</name>
    <dbReference type="NCBI Taxonomy" id="945553"/>
    <lineage>
        <taxon>Eukaryota</taxon>
        <taxon>Fungi</taxon>
        <taxon>Dikarya</taxon>
        <taxon>Basidiomycota</taxon>
        <taxon>Agaricomycotina</taxon>
        <taxon>Agaricomycetes</taxon>
        <taxon>Agaricomycetidae</taxon>
        <taxon>Agaricales</taxon>
        <taxon>Agaricineae</taxon>
        <taxon>Strophariaceae</taxon>
        <taxon>Hypholoma</taxon>
    </lineage>
</organism>
<gene>
    <name evidence="1" type="ORF">HYPSUDRAFT_66719</name>
</gene>